<dbReference type="EMBL" id="FNPH01000016">
    <property type="protein sequence ID" value="SDZ43295.1"/>
    <property type="molecule type" value="Genomic_DNA"/>
</dbReference>
<organism evidence="1 2">
    <name type="scientific">Micromonospora pattaloongensis</name>
    <dbReference type="NCBI Taxonomy" id="405436"/>
    <lineage>
        <taxon>Bacteria</taxon>
        <taxon>Bacillati</taxon>
        <taxon>Actinomycetota</taxon>
        <taxon>Actinomycetes</taxon>
        <taxon>Micromonosporales</taxon>
        <taxon>Micromonosporaceae</taxon>
        <taxon>Micromonospora</taxon>
    </lineage>
</organism>
<evidence type="ECO:0000313" key="2">
    <source>
        <dbReference type="Proteomes" id="UP000242415"/>
    </source>
</evidence>
<dbReference type="RefSeq" id="WP_091562492.1">
    <property type="nucleotide sequence ID" value="NZ_FNPH01000016.1"/>
</dbReference>
<dbReference type="AlphaFoldDB" id="A0A1H3T0N1"/>
<sequence length="324" mass="35071">MTVDWGRLQHAYGWATDTAKHLQALESGDAEARAAALDHLDIAVLHQGFPRTATAPVVRALTTLLANGRAHPDTVESLLEFLGDAALSVTGLADDRYFADVLPDLADALAEAYPVVLPLLVASPPDRALFRAENLVAIVRTPRLADRREELAVLVLEWAERDAGPQADWVHCLARLDVDVRDRLTDLDPAVRLRAALAHEDDPRSRDLILAALADPPPPGLHRSELVAAAIRIAADFEAIAAAACQVARRDSWTGFDDGWGALVRFAFPTPYGKGRPLTETQRALLRALVANDQLWDPTNGSCGLVFRQAGLPHSRAGCRRLAG</sequence>
<evidence type="ECO:0008006" key="3">
    <source>
        <dbReference type="Google" id="ProtNLM"/>
    </source>
</evidence>
<dbReference type="STRING" id="405436.SAMN05444365_1169"/>
<keyword evidence="2" id="KW-1185">Reference proteome</keyword>
<evidence type="ECO:0000313" key="1">
    <source>
        <dbReference type="EMBL" id="SDZ43295.1"/>
    </source>
</evidence>
<name>A0A1H3T0N1_9ACTN</name>
<reference evidence="2" key="1">
    <citation type="submission" date="2016-10" db="EMBL/GenBank/DDBJ databases">
        <authorList>
            <person name="Varghese N."/>
            <person name="Submissions S."/>
        </authorList>
    </citation>
    <scope>NUCLEOTIDE SEQUENCE [LARGE SCALE GENOMIC DNA]</scope>
    <source>
        <strain evidence="2">DSM 45245</strain>
    </source>
</reference>
<gene>
    <name evidence="1" type="ORF">SAMN05444365_1169</name>
</gene>
<dbReference type="Proteomes" id="UP000242415">
    <property type="component" value="Unassembled WGS sequence"/>
</dbReference>
<protein>
    <recommendedName>
        <fullName evidence="3">HEAT repeat-containing protein</fullName>
    </recommendedName>
</protein>
<proteinExistence type="predicted"/>
<dbReference type="OrthoDB" id="292843at2"/>
<accession>A0A1H3T0N1</accession>